<dbReference type="InterPro" id="IPR000847">
    <property type="entry name" value="LysR_HTH_N"/>
</dbReference>
<dbReference type="CDD" id="cd05466">
    <property type="entry name" value="PBP2_LTTR_substrate"/>
    <property type="match status" value="1"/>
</dbReference>
<dbReference type="Gene3D" id="3.40.190.290">
    <property type="match status" value="1"/>
</dbReference>
<dbReference type="InterPro" id="IPR036390">
    <property type="entry name" value="WH_DNA-bd_sf"/>
</dbReference>
<keyword evidence="4" id="KW-0804">Transcription</keyword>
<dbReference type="EMBL" id="FPLD01000069">
    <property type="protein sequence ID" value="SGZ04167.1"/>
    <property type="molecule type" value="Genomic_DNA"/>
</dbReference>
<proteinExistence type="inferred from homology"/>
<organism evidence="7 9">
    <name type="scientific">Moritella viscosa</name>
    <dbReference type="NCBI Taxonomy" id="80854"/>
    <lineage>
        <taxon>Bacteria</taxon>
        <taxon>Pseudomonadati</taxon>
        <taxon>Pseudomonadota</taxon>
        <taxon>Gammaproteobacteria</taxon>
        <taxon>Alteromonadales</taxon>
        <taxon>Moritellaceae</taxon>
        <taxon>Moritella</taxon>
    </lineage>
</organism>
<evidence type="ECO:0000313" key="9">
    <source>
        <dbReference type="Proteomes" id="UP000183794"/>
    </source>
</evidence>
<dbReference type="InterPro" id="IPR005119">
    <property type="entry name" value="LysR_subst-bd"/>
</dbReference>
<evidence type="ECO:0000256" key="4">
    <source>
        <dbReference type="ARBA" id="ARBA00023163"/>
    </source>
</evidence>
<protein>
    <submittedName>
        <fullName evidence="7">Transcriptional regulators, LysR family protein</fullName>
    </submittedName>
</protein>
<dbReference type="SUPFAM" id="SSF53850">
    <property type="entry name" value="Periplasmic binding protein-like II"/>
    <property type="match status" value="1"/>
</dbReference>
<dbReference type="Pfam" id="PF03466">
    <property type="entry name" value="LysR_substrate"/>
    <property type="match status" value="1"/>
</dbReference>
<dbReference type="EMBL" id="FPLJ01000056">
    <property type="protein sequence ID" value="SGY93258.1"/>
    <property type="molecule type" value="Genomic_DNA"/>
</dbReference>
<dbReference type="Pfam" id="PF00126">
    <property type="entry name" value="HTH_1"/>
    <property type="match status" value="1"/>
</dbReference>
<evidence type="ECO:0000313" key="8">
    <source>
        <dbReference type="Proteomes" id="UP000182660"/>
    </source>
</evidence>
<dbReference type="GO" id="GO:0000976">
    <property type="term" value="F:transcription cis-regulatory region binding"/>
    <property type="evidence" value="ECO:0007669"/>
    <property type="project" value="TreeGrafter"/>
</dbReference>
<comment type="similarity">
    <text evidence="1">Belongs to the LysR transcriptional regulatory family.</text>
</comment>
<keyword evidence="8" id="KW-1185">Reference proteome</keyword>
<evidence type="ECO:0000256" key="1">
    <source>
        <dbReference type="ARBA" id="ARBA00009437"/>
    </source>
</evidence>
<dbReference type="Proteomes" id="UP000183794">
    <property type="component" value="Unassembled WGS sequence"/>
</dbReference>
<dbReference type="PROSITE" id="PS50931">
    <property type="entry name" value="HTH_LYSR"/>
    <property type="match status" value="1"/>
</dbReference>
<keyword evidence="2" id="KW-0805">Transcription regulation</keyword>
<dbReference type="Proteomes" id="UP000182660">
    <property type="component" value="Unassembled WGS sequence"/>
</dbReference>
<accession>A0A1L0AX74</accession>
<evidence type="ECO:0000313" key="6">
    <source>
        <dbReference type="EMBL" id="SGY93258.1"/>
    </source>
</evidence>
<feature type="domain" description="HTH lysR-type" evidence="5">
    <location>
        <begin position="1"/>
        <end position="51"/>
    </location>
</feature>
<dbReference type="InterPro" id="IPR036388">
    <property type="entry name" value="WH-like_DNA-bd_sf"/>
</dbReference>
<evidence type="ECO:0000256" key="2">
    <source>
        <dbReference type="ARBA" id="ARBA00023015"/>
    </source>
</evidence>
<reference evidence="7 9" key="1">
    <citation type="submission" date="2016-11" db="EMBL/GenBank/DDBJ databases">
        <authorList>
            <person name="Jaros S."/>
            <person name="Januszkiewicz K."/>
            <person name="Wedrychowicz H."/>
        </authorList>
    </citation>
    <scope>NUCLEOTIDE SEQUENCE [LARGE SCALE GENOMIC DNA]</scope>
    <source>
        <strain evidence="7">NVI 5450</strain>
    </source>
</reference>
<dbReference type="Gene3D" id="1.10.10.10">
    <property type="entry name" value="Winged helix-like DNA-binding domain superfamily/Winged helix DNA-binding domain"/>
    <property type="match status" value="1"/>
</dbReference>
<gene>
    <name evidence="6" type="ORF">MT2528_2538</name>
    <name evidence="7" type="ORF">NVI5450_2750</name>
</gene>
<evidence type="ECO:0000259" key="5">
    <source>
        <dbReference type="PROSITE" id="PS50931"/>
    </source>
</evidence>
<sequence>MFLLAVKTGSISDAAIKLGKSRSTVSAALLALEDELGVSLLQRSGNKIELSNIGENIVADCERVLHLAKGIYAKCEHHLAGAESALRIARDDALPEKFWNQLISDMEKDFPHTSLSIYAAPTPELIDYVETNKVDIAYGMITDTHDYQRHVRRELGQLRMMAVAAATHPLHTIGNRLTSSDLALYTEIVLAYMDGLLKVETSISNRYIGLTFYEYLRDAVCNGIGWAKVPAPLITEQLRNETLKVLRYKKSMSWEIYGEVTGIDFCRGTVTDWIAEQIEQYLITESH</sequence>
<dbReference type="SUPFAM" id="SSF46785">
    <property type="entry name" value="Winged helix' DNA-binding domain"/>
    <property type="match status" value="1"/>
</dbReference>
<dbReference type="AlphaFoldDB" id="A0A1L0AX74"/>
<reference evidence="6 8" key="2">
    <citation type="submission" date="2016-11" db="EMBL/GenBank/DDBJ databases">
        <authorList>
            <person name="Klemetsen T."/>
        </authorList>
    </citation>
    <scope>NUCLEOTIDE SEQUENCE [LARGE SCALE GENOMIC DNA]</scope>
    <source>
        <strain evidence="6">MT 2528</strain>
    </source>
</reference>
<dbReference type="PANTHER" id="PTHR30126:SF22">
    <property type="entry name" value="HTH-TYPE TRANSCRIPTIONAL REGULATOR YHAJ-RELATED"/>
    <property type="match status" value="1"/>
</dbReference>
<dbReference type="GO" id="GO:0003700">
    <property type="term" value="F:DNA-binding transcription factor activity"/>
    <property type="evidence" value="ECO:0007669"/>
    <property type="project" value="InterPro"/>
</dbReference>
<evidence type="ECO:0000313" key="7">
    <source>
        <dbReference type="EMBL" id="SGZ04167.1"/>
    </source>
</evidence>
<dbReference type="PANTHER" id="PTHR30126">
    <property type="entry name" value="HTH-TYPE TRANSCRIPTIONAL REGULATOR"/>
    <property type="match status" value="1"/>
</dbReference>
<keyword evidence="3" id="KW-0238">DNA-binding</keyword>
<name>A0A1L0AX74_9GAMM</name>
<evidence type="ECO:0000256" key="3">
    <source>
        <dbReference type="ARBA" id="ARBA00023125"/>
    </source>
</evidence>